<dbReference type="Proteomes" id="UP001515500">
    <property type="component" value="Chromosome 4"/>
</dbReference>
<evidence type="ECO:0000256" key="1">
    <source>
        <dbReference type="ARBA" id="ARBA00004167"/>
    </source>
</evidence>
<dbReference type="AlphaFoldDB" id="A0AB40B6D5"/>
<evidence type="ECO:0000313" key="6">
    <source>
        <dbReference type="Proteomes" id="UP001515500"/>
    </source>
</evidence>
<dbReference type="InterPro" id="IPR044839">
    <property type="entry name" value="NDR1-like"/>
</dbReference>
<name>A0AB40B6D5_DIOCR</name>
<evidence type="ECO:0000313" key="7">
    <source>
        <dbReference type="RefSeq" id="XP_039122751.1"/>
    </source>
</evidence>
<keyword evidence="6" id="KW-1185">Reference proteome</keyword>
<evidence type="ECO:0000256" key="2">
    <source>
        <dbReference type="ARBA" id="ARBA00022692"/>
    </source>
</evidence>
<dbReference type="Gene3D" id="2.60.40.1820">
    <property type="match status" value="1"/>
</dbReference>
<sequence length="202" mass="22632">MISLFNSLVWYHESREWKRKMRRVRWSWGSAAIGAASTAAAAALIAGRPRDPTFHLISINLSSFQLNLPFLDLELVLTVHVTNPNLVPIHYEPATMSIFYDGSCLGTAQVQAGSQPPMSCRFLDLHAQLNGVQLAHHATKILSDAVRRKMSLDASVDIAGTARVLWWHHRFSVHVDSHVVVDPIFLEIINQENHSETHVQIA</sequence>
<dbReference type="RefSeq" id="XP_039122751.1">
    <property type="nucleotide sequence ID" value="XM_039266817.1"/>
</dbReference>
<evidence type="ECO:0000259" key="5">
    <source>
        <dbReference type="SMART" id="SM00769"/>
    </source>
</evidence>
<reference evidence="7" key="1">
    <citation type="submission" date="2025-08" db="UniProtKB">
        <authorList>
            <consortium name="RefSeq"/>
        </authorList>
    </citation>
    <scope>IDENTIFICATION</scope>
</reference>
<proteinExistence type="predicted"/>
<evidence type="ECO:0000256" key="3">
    <source>
        <dbReference type="ARBA" id="ARBA00022989"/>
    </source>
</evidence>
<gene>
    <name evidence="7" type="primary">LOC120259242</name>
</gene>
<dbReference type="PANTHER" id="PTHR31234:SF2">
    <property type="entry name" value="OS05G0199100 PROTEIN"/>
    <property type="match status" value="1"/>
</dbReference>
<dbReference type="GO" id="GO:0016020">
    <property type="term" value="C:membrane"/>
    <property type="evidence" value="ECO:0007669"/>
    <property type="project" value="UniProtKB-SubCell"/>
</dbReference>
<dbReference type="SMART" id="SM00769">
    <property type="entry name" value="WHy"/>
    <property type="match status" value="1"/>
</dbReference>
<dbReference type="InterPro" id="IPR013990">
    <property type="entry name" value="WHy-dom"/>
</dbReference>
<keyword evidence="3" id="KW-1133">Transmembrane helix</keyword>
<evidence type="ECO:0000256" key="4">
    <source>
        <dbReference type="ARBA" id="ARBA00023136"/>
    </source>
</evidence>
<dbReference type="GeneID" id="120259242"/>
<organism evidence="6 7">
    <name type="scientific">Dioscorea cayennensis subsp. rotundata</name>
    <name type="common">White Guinea yam</name>
    <name type="synonym">Dioscorea rotundata</name>
    <dbReference type="NCBI Taxonomy" id="55577"/>
    <lineage>
        <taxon>Eukaryota</taxon>
        <taxon>Viridiplantae</taxon>
        <taxon>Streptophyta</taxon>
        <taxon>Embryophyta</taxon>
        <taxon>Tracheophyta</taxon>
        <taxon>Spermatophyta</taxon>
        <taxon>Magnoliopsida</taxon>
        <taxon>Liliopsida</taxon>
        <taxon>Dioscoreales</taxon>
        <taxon>Dioscoreaceae</taxon>
        <taxon>Dioscorea</taxon>
    </lineage>
</organism>
<dbReference type="Pfam" id="PF03168">
    <property type="entry name" value="LEA_2"/>
    <property type="match status" value="1"/>
</dbReference>
<protein>
    <submittedName>
        <fullName evidence="7">Uncharacterized protein LOC120259242</fullName>
    </submittedName>
</protein>
<dbReference type="PANTHER" id="PTHR31234">
    <property type="entry name" value="LATE EMBRYOGENESIS ABUNDANT (LEA) HYDROXYPROLINE-RICH GLYCOPROTEIN FAMILY"/>
    <property type="match status" value="1"/>
</dbReference>
<dbReference type="GO" id="GO:0009269">
    <property type="term" value="P:response to desiccation"/>
    <property type="evidence" value="ECO:0007669"/>
    <property type="project" value="InterPro"/>
</dbReference>
<dbReference type="GO" id="GO:0098542">
    <property type="term" value="P:defense response to other organism"/>
    <property type="evidence" value="ECO:0007669"/>
    <property type="project" value="InterPro"/>
</dbReference>
<feature type="domain" description="Water stress and hypersensitive response" evidence="5">
    <location>
        <begin position="59"/>
        <end position="173"/>
    </location>
</feature>
<dbReference type="InterPro" id="IPR004864">
    <property type="entry name" value="LEA_2"/>
</dbReference>
<dbReference type="SUPFAM" id="SSF117070">
    <property type="entry name" value="LEA14-like"/>
    <property type="match status" value="1"/>
</dbReference>
<keyword evidence="2" id="KW-0812">Transmembrane</keyword>
<comment type="subcellular location">
    <subcellularLocation>
        <location evidence="1">Membrane</location>
        <topology evidence="1">Single-pass membrane protein</topology>
    </subcellularLocation>
</comment>
<keyword evidence="4" id="KW-0472">Membrane</keyword>
<accession>A0AB40B6D5</accession>